<name>A0A7U2HZV4_PHANO</name>
<dbReference type="VEuPathDB" id="FungiDB:JI435_074410"/>
<dbReference type="InterPro" id="IPR050775">
    <property type="entry name" value="FAD-binding_Monooxygenases"/>
</dbReference>
<evidence type="ECO:0008006" key="9">
    <source>
        <dbReference type="Google" id="ProtNLM"/>
    </source>
</evidence>
<proteinExistence type="inferred from homology"/>
<organism evidence="7 8">
    <name type="scientific">Phaeosphaeria nodorum (strain SN15 / ATCC MYA-4574 / FGSC 10173)</name>
    <name type="common">Glume blotch fungus</name>
    <name type="synonym">Parastagonospora nodorum</name>
    <dbReference type="NCBI Taxonomy" id="321614"/>
    <lineage>
        <taxon>Eukaryota</taxon>
        <taxon>Fungi</taxon>
        <taxon>Dikarya</taxon>
        <taxon>Ascomycota</taxon>
        <taxon>Pezizomycotina</taxon>
        <taxon>Dothideomycetes</taxon>
        <taxon>Pleosporomycetidae</taxon>
        <taxon>Pleosporales</taxon>
        <taxon>Pleosporineae</taxon>
        <taxon>Phaeosphaeriaceae</taxon>
        <taxon>Parastagonospora</taxon>
    </lineage>
</organism>
<evidence type="ECO:0000256" key="5">
    <source>
        <dbReference type="ARBA" id="ARBA00022857"/>
    </source>
</evidence>
<comment type="similarity">
    <text evidence="2">Belongs to the FAD-binding monooxygenase family.</text>
</comment>
<gene>
    <name evidence="7" type="ORF">JI435_074410</name>
</gene>
<dbReference type="Pfam" id="PF13450">
    <property type="entry name" value="NAD_binding_8"/>
    <property type="match status" value="1"/>
</dbReference>
<dbReference type="PANTHER" id="PTHR43098:SF2">
    <property type="entry name" value="FAD-BINDING MONOOXYGENASE AUSB-RELATED"/>
    <property type="match status" value="1"/>
</dbReference>
<protein>
    <recommendedName>
        <fullName evidence="9">L-ornithine N(5)-oxygenase</fullName>
    </recommendedName>
</protein>
<keyword evidence="5" id="KW-0521">NADP</keyword>
<keyword evidence="4" id="KW-0274">FAD</keyword>
<dbReference type="AlphaFoldDB" id="A0A7U2HZV4"/>
<evidence type="ECO:0000256" key="4">
    <source>
        <dbReference type="ARBA" id="ARBA00022827"/>
    </source>
</evidence>
<evidence type="ECO:0000313" key="8">
    <source>
        <dbReference type="Proteomes" id="UP000663193"/>
    </source>
</evidence>
<evidence type="ECO:0000256" key="6">
    <source>
        <dbReference type="ARBA" id="ARBA00023002"/>
    </source>
</evidence>
<reference evidence="8" key="1">
    <citation type="journal article" date="2021" name="BMC Genomics">
        <title>Chromosome-level genome assembly and manually-curated proteome of model necrotroph Parastagonospora nodorum Sn15 reveals a genome-wide trove of candidate effector homologs, and redundancy of virulence-related functions within an accessory chromosome.</title>
        <authorList>
            <person name="Bertazzoni S."/>
            <person name="Jones D.A.B."/>
            <person name="Phan H.T."/>
            <person name="Tan K.-C."/>
            <person name="Hane J.K."/>
        </authorList>
    </citation>
    <scope>NUCLEOTIDE SEQUENCE [LARGE SCALE GENOMIC DNA]</scope>
    <source>
        <strain evidence="8">SN15 / ATCC MYA-4574 / FGSC 10173)</strain>
    </source>
</reference>
<keyword evidence="3" id="KW-0285">Flavoprotein</keyword>
<evidence type="ECO:0000313" key="7">
    <source>
        <dbReference type="EMBL" id="QRC94167.1"/>
    </source>
</evidence>
<dbReference type="Gene3D" id="3.50.50.60">
    <property type="entry name" value="FAD/NAD(P)-binding domain"/>
    <property type="match status" value="3"/>
</dbReference>
<evidence type="ECO:0000256" key="1">
    <source>
        <dbReference type="ARBA" id="ARBA00001974"/>
    </source>
</evidence>
<dbReference type="EMBL" id="CP069026">
    <property type="protein sequence ID" value="QRC94167.1"/>
    <property type="molecule type" value="Genomic_DNA"/>
</dbReference>
<keyword evidence="8" id="KW-1185">Reference proteome</keyword>
<evidence type="ECO:0000256" key="2">
    <source>
        <dbReference type="ARBA" id="ARBA00010139"/>
    </source>
</evidence>
<dbReference type="GO" id="GO:0016491">
    <property type="term" value="F:oxidoreductase activity"/>
    <property type="evidence" value="ECO:0007669"/>
    <property type="project" value="UniProtKB-KW"/>
</dbReference>
<dbReference type="OrthoDB" id="66881at2759"/>
<dbReference type="SUPFAM" id="SSF51905">
    <property type="entry name" value="FAD/NAD(P)-binding domain"/>
    <property type="match status" value="1"/>
</dbReference>
<sequence>MSQVPTSHDDEEQLLQRYKEERAKRLTKVGRGQHIDTRSEDIKDLARDPWVDYSDPLIQNPPLKDGSSVKFLISGAGHNGLLFACRLAEAGFSGSDIVCVDIAGGFGGTWYWNRYPGLMCDVEGYCYLPLLEETGYVPKHKYSFGAEIRGQNERAAKHFGIQGQFCTKIESQIWDDDRKIWVVSMTRTLGEGTKPQTITVFAEFIFIAGGTLSIPKVPKLPGWEELRNSKRIFHSARWDYDYTGGNQEQHDLVKLKDKTVAIIGTGATAVQIVPELAKWAKRVYVIQRTPSYCGYRGNRLTNKEHFENLSKEKGWQSDRRLNFNAWVTNNPEGYGPNLVDDGWTHTPAGCGLLGSSKKIVGPHEVKEHIEEIHKIDRPRTDLLRKRIDDMVKDKDTAEKLKPWYGSWCKRPTFHDDYLEAFNQSNVTLVDTDGKGLEAFSKNGFIFGGQEYEIDALILATGFTSGGGLDPAEKLGAVIKGHNGESISHKFDTTKNPPIYGVAITDFPNLFGYFSSGAAASWNMTSIYDIVAKFTAQVIKKAHKLAKDGERVLVQANPAVEEKWGNETARAAAWYTALENCTPSYFNFEGESLARPVEDKEKLRKARLAGWAAGPVDYQRRLEAHAAKPDLEGFDVTVLAI</sequence>
<comment type="cofactor">
    <cofactor evidence="1">
        <name>FAD</name>
        <dbReference type="ChEBI" id="CHEBI:57692"/>
    </cofactor>
</comment>
<dbReference type="InterPro" id="IPR036188">
    <property type="entry name" value="FAD/NAD-bd_sf"/>
</dbReference>
<accession>A0A7U2HZV4</accession>
<dbReference type="PANTHER" id="PTHR43098">
    <property type="entry name" value="L-ORNITHINE N(5)-MONOOXYGENASE-RELATED"/>
    <property type="match status" value="1"/>
</dbReference>
<dbReference type="Proteomes" id="UP000663193">
    <property type="component" value="Chromosome 4"/>
</dbReference>
<keyword evidence="6" id="KW-0560">Oxidoreductase</keyword>
<evidence type="ECO:0000256" key="3">
    <source>
        <dbReference type="ARBA" id="ARBA00022630"/>
    </source>
</evidence>